<evidence type="ECO:0000313" key="1">
    <source>
        <dbReference type="EMBL" id="KFX52872.1"/>
    </source>
</evidence>
<dbReference type="AlphaFoldDB" id="A0A093VJY6"/>
<accession>A0A093VJY6</accession>
<proteinExistence type="predicted"/>
<comment type="caution">
    <text evidence="1">The sequence shown here is derived from an EMBL/GenBank/DDBJ whole genome shotgun (WGS) entry which is preliminary data.</text>
</comment>
<dbReference type="HOGENOM" id="CLU_2518839_0_0_1"/>
<organism evidence="1">
    <name type="scientific">Talaromyces marneffei PM1</name>
    <dbReference type="NCBI Taxonomy" id="1077442"/>
    <lineage>
        <taxon>Eukaryota</taxon>
        <taxon>Fungi</taxon>
        <taxon>Dikarya</taxon>
        <taxon>Ascomycota</taxon>
        <taxon>Pezizomycotina</taxon>
        <taxon>Eurotiomycetes</taxon>
        <taxon>Eurotiomycetidae</taxon>
        <taxon>Eurotiales</taxon>
        <taxon>Trichocomaceae</taxon>
        <taxon>Talaromyces</taxon>
        <taxon>Talaromyces sect. Talaromyces</taxon>
    </lineage>
</organism>
<reference evidence="1" key="1">
    <citation type="journal article" date="2014" name="PLoS Genet.">
        <title>Signature Gene Expression Reveals Novel Clues to the Molecular Mechanisms of Dimorphic Transition in Penicillium marneffei.</title>
        <authorList>
            <person name="Yang E."/>
            <person name="Wang G."/>
            <person name="Cai J."/>
            <person name="Woo P.C."/>
            <person name="Lau S.K."/>
            <person name="Yuen K.-Y."/>
            <person name="Chow W.-N."/>
            <person name="Lin X."/>
        </authorList>
    </citation>
    <scope>NUCLEOTIDE SEQUENCE [LARGE SCALE GENOMIC DNA]</scope>
    <source>
        <strain evidence="1">PM1</strain>
    </source>
</reference>
<sequence>RFSCSSFQPLAKFSVCWKPARLVFALANQHWILEGFENIIRTDESSIVLGRHSLQSLLAQAFLILPPHRYYHPTVIRRRYKLRVF</sequence>
<feature type="non-terminal residue" evidence="1">
    <location>
        <position position="1"/>
    </location>
</feature>
<gene>
    <name evidence="1" type="ORF">GQ26_0022630</name>
</gene>
<name>A0A093VJY6_TALMA</name>
<protein>
    <submittedName>
        <fullName evidence="1">Putative F-box/LRR-repeat protein</fullName>
    </submittedName>
</protein>
<dbReference type="EMBL" id="JPOX01000002">
    <property type="protein sequence ID" value="KFX52872.1"/>
    <property type="molecule type" value="Genomic_DNA"/>
</dbReference>